<reference evidence="1 2" key="2">
    <citation type="journal article" date="2009" name="PLoS ONE">
        <title>An integrated genetic and cytogenetic map of the cucumber genome.</title>
        <authorList>
            <person name="Ren Y."/>
            <person name="Zhang Z."/>
            <person name="Liu J."/>
            <person name="Staub J.E."/>
            <person name="Han Y."/>
            <person name="Cheng Z."/>
            <person name="Li X."/>
            <person name="Lu J."/>
            <person name="Miao H."/>
            <person name="Kang H."/>
            <person name="Xie B."/>
            <person name="Gu X."/>
            <person name="Wang X."/>
            <person name="Du Y."/>
            <person name="Jin W."/>
            <person name="Huang S."/>
        </authorList>
    </citation>
    <scope>NUCLEOTIDE SEQUENCE [LARGE SCALE GENOMIC DNA]</scope>
    <source>
        <strain evidence="2">cv. 9930</strain>
    </source>
</reference>
<accession>A0A0A0K4Z1</accession>
<dbReference type="Gramene" id="KGN43362">
    <property type="protein sequence ID" value="KGN43362"/>
    <property type="gene ID" value="Csa_7G027780"/>
</dbReference>
<gene>
    <name evidence="1" type="ORF">Csa_7G027780</name>
</gene>
<evidence type="ECO:0000313" key="2">
    <source>
        <dbReference type="Proteomes" id="UP000029981"/>
    </source>
</evidence>
<reference evidence="1 2" key="4">
    <citation type="journal article" date="2011" name="BMC Genomics">
        <title>RNA-Seq improves annotation of protein-coding genes in the cucumber genome.</title>
        <authorList>
            <person name="Li Z."/>
            <person name="Zhang Z."/>
            <person name="Yan P."/>
            <person name="Huang S."/>
            <person name="Fei Z."/>
            <person name="Lin K."/>
        </authorList>
    </citation>
    <scope>NUCLEOTIDE SEQUENCE [LARGE SCALE GENOMIC DNA]</scope>
    <source>
        <strain evidence="2">cv. 9930</strain>
    </source>
</reference>
<organism evidence="1 2">
    <name type="scientific">Cucumis sativus</name>
    <name type="common">Cucumber</name>
    <dbReference type="NCBI Taxonomy" id="3659"/>
    <lineage>
        <taxon>Eukaryota</taxon>
        <taxon>Viridiplantae</taxon>
        <taxon>Streptophyta</taxon>
        <taxon>Embryophyta</taxon>
        <taxon>Tracheophyta</taxon>
        <taxon>Spermatophyta</taxon>
        <taxon>Magnoliopsida</taxon>
        <taxon>eudicotyledons</taxon>
        <taxon>Gunneridae</taxon>
        <taxon>Pentapetalae</taxon>
        <taxon>rosids</taxon>
        <taxon>fabids</taxon>
        <taxon>Cucurbitales</taxon>
        <taxon>Cucurbitaceae</taxon>
        <taxon>Benincaseae</taxon>
        <taxon>Cucumis</taxon>
    </lineage>
</organism>
<proteinExistence type="predicted"/>
<evidence type="ECO:0000313" key="1">
    <source>
        <dbReference type="EMBL" id="KGN43362.1"/>
    </source>
</evidence>
<dbReference type="Proteomes" id="UP000029981">
    <property type="component" value="Chromosome 7"/>
</dbReference>
<dbReference type="AlphaFoldDB" id="A0A0A0K4Z1"/>
<dbReference type="EMBL" id="CM002928">
    <property type="protein sequence ID" value="KGN43362.1"/>
    <property type="molecule type" value="Genomic_DNA"/>
</dbReference>
<reference evidence="1 2" key="3">
    <citation type="journal article" date="2010" name="BMC Genomics">
        <title>Transcriptome sequencing and comparative analysis of cucumber flowers with different sex types.</title>
        <authorList>
            <person name="Guo S."/>
            <person name="Zheng Y."/>
            <person name="Joung J.G."/>
            <person name="Liu S."/>
            <person name="Zhang Z."/>
            <person name="Crasta O.R."/>
            <person name="Sobral B.W."/>
            <person name="Xu Y."/>
            <person name="Huang S."/>
            <person name="Fei Z."/>
        </authorList>
    </citation>
    <scope>NUCLEOTIDE SEQUENCE [LARGE SCALE GENOMIC DNA]</scope>
    <source>
        <strain evidence="2">cv. 9930</strain>
    </source>
</reference>
<reference evidence="1 2" key="1">
    <citation type="journal article" date="2009" name="Nat. Genet.">
        <title>The genome of the cucumber, Cucumis sativus L.</title>
        <authorList>
            <person name="Huang S."/>
            <person name="Li R."/>
            <person name="Zhang Z."/>
            <person name="Li L."/>
            <person name="Gu X."/>
            <person name="Fan W."/>
            <person name="Lucas W.J."/>
            <person name="Wang X."/>
            <person name="Xie B."/>
            <person name="Ni P."/>
            <person name="Ren Y."/>
            <person name="Zhu H."/>
            <person name="Li J."/>
            <person name="Lin K."/>
            <person name="Jin W."/>
            <person name="Fei Z."/>
            <person name="Li G."/>
            <person name="Staub J."/>
            <person name="Kilian A."/>
            <person name="van der Vossen E.A."/>
            <person name="Wu Y."/>
            <person name="Guo J."/>
            <person name="He J."/>
            <person name="Jia Z."/>
            <person name="Ren Y."/>
            <person name="Tian G."/>
            <person name="Lu Y."/>
            <person name="Ruan J."/>
            <person name="Qian W."/>
            <person name="Wang M."/>
            <person name="Huang Q."/>
            <person name="Li B."/>
            <person name="Xuan Z."/>
            <person name="Cao J."/>
            <person name="Asan"/>
            <person name="Wu Z."/>
            <person name="Zhang J."/>
            <person name="Cai Q."/>
            <person name="Bai Y."/>
            <person name="Zhao B."/>
            <person name="Han Y."/>
            <person name="Li Y."/>
            <person name="Li X."/>
            <person name="Wang S."/>
            <person name="Shi Q."/>
            <person name="Liu S."/>
            <person name="Cho W.K."/>
            <person name="Kim J.Y."/>
            <person name="Xu Y."/>
            <person name="Heller-Uszynska K."/>
            <person name="Miao H."/>
            <person name="Cheng Z."/>
            <person name="Zhang S."/>
            <person name="Wu J."/>
            <person name="Yang Y."/>
            <person name="Kang H."/>
            <person name="Li M."/>
            <person name="Liang H."/>
            <person name="Ren X."/>
            <person name="Shi Z."/>
            <person name="Wen M."/>
            <person name="Jian M."/>
            <person name="Yang H."/>
            <person name="Zhang G."/>
            <person name="Yang Z."/>
            <person name="Chen R."/>
            <person name="Liu S."/>
            <person name="Li J."/>
            <person name="Ma L."/>
            <person name="Liu H."/>
            <person name="Zhou Y."/>
            <person name="Zhao J."/>
            <person name="Fang X."/>
            <person name="Li G."/>
            <person name="Fang L."/>
            <person name="Li Y."/>
            <person name="Liu D."/>
            <person name="Zheng H."/>
            <person name="Zhang Y."/>
            <person name="Qin N."/>
            <person name="Li Z."/>
            <person name="Yang G."/>
            <person name="Yang S."/>
            <person name="Bolund L."/>
            <person name="Kristiansen K."/>
            <person name="Zheng H."/>
            <person name="Li S."/>
            <person name="Zhang X."/>
            <person name="Yang H."/>
            <person name="Wang J."/>
            <person name="Sun R."/>
            <person name="Zhang B."/>
            <person name="Jiang S."/>
            <person name="Wang J."/>
            <person name="Du Y."/>
            <person name="Li S."/>
        </authorList>
    </citation>
    <scope>NUCLEOTIDE SEQUENCE [LARGE SCALE GENOMIC DNA]</scope>
    <source>
        <strain evidence="2">cv. 9930</strain>
    </source>
</reference>
<name>A0A0A0K4Z1_CUCSA</name>
<protein>
    <submittedName>
        <fullName evidence="1">Uncharacterized protein</fullName>
    </submittedName>
</protein>
<sequence>MGGLDEKRQRQRQRQLTVKKEVVVISVRNESNVDLRAAEDVDNVIRDVRIKRRGKEG</sequence>
<keyword evidence="2" id="KW-1185">Reference proteome</keyword>